<sequence length="509" mass="57281">MSHELEADTKSGREDDREVLRKQMSGLFERYAIPHDEQLLRKIFDEGFSYYDELADLDVGSLKTNLGLNLRTANIICKTAIRERQHIQPILQRIGELDPIDSRLVPPVRDGVTVDKIARLVGSLTELNKLGPEDDRRSIYLVQHSRIIYFWDDSQPQLTSGSSYDGGLSDNHDATSPTDAFAVLQRMTGETLTASHRRHLEGFEYASLRQMLRKNELEIKDCRELVARLNQTIKTYTAQSLWASTRMILLDRISHRNFGVSLHCVLYPQKFGSVVKVAKTGPEHIIQREWQTCQEIHEKVQIPSLVCFEAATQGRVSSESEAEVKFIIVMPYYASLSQMDRMKIEFETCFEVTVLKIMLSTLAAAWGCAMAGYYHGDIKPTNILLPTNDGPIAPAILIDLGSATPDGQQLTRRTPEWGLGVAGGQEYDKACLATSAMALMYPHWSPDVLVDVSTAGGIRYVERTIPEASPLRDFLISCLSNESYDTIWETLAGVKELEKLSAELKPRIK</sequence>
<evidence type="ECO:0000313" key="3">
    <source>
        <dbReference type="EMBL" id="CCG82320.1"/>
    </source>
</evidence>
<evidence type="ECO:0000256" key="1">
    <source>
        <dbReference type="SAM" id="Coils"/>
    </source>
</evidence>
<dbReference type="Proteomes" id="UP000013776">
    <property type="component" value="Unassembled WGS sequence"/>
</dbReference>
<dbReference type="SUPFAM" id="SSF56112">
    <property type="entry name" value="Protein kinase-like (PK-like)"/>
    <property type="match status" value="1"/>
</dbReference>
<dbReference type="GO" id="GO:0004672">
    <property type="term" value="F:protein kinase activity"/>
    <property type="evidence" value="ECO:0007669"/>
    <property type="project" value="InterPro"/>
</dbReference>
<dbReference type="GO" id="GO:0005524">
    <property type="term" value="F:ATP binding"/>
    <property type="evidence" value="ECO:0007669"/>
    <property type="project" value="InterPro"/>
</dbReference>
<comment type="caution">
    <text evidence="3">The sequence shown here is derived from an EMBL/GenBank/DDBJ whole genome shotgun (WGS) entry which is preliminary data.</text>
</comment>
<evidence type="ECO:0000259" key="2">
    <source>
        <dbReference type="PROSITE" id="PS50011"/>
    </source>
</evidence>
<dbReference type="PROSITE" id="PS00108">
    <property type="entry name" value="PROTEIN_KINASE_ST"/>
    <property type="match status" value="1"/>
</dbReference>
<evidence type="ECO:0000313" key="4">
    <source>
        <dbReference type="Proteomes" id="UP000013776"/>
    </source>
</evidence>
<dbReference type="InterPro" id="IPR000719">
    <property type="entry name" value="Prot_kinase_dom"/>
</dbReference>
<name>R4X9E3_TAPDE</name>
<proteinExistence type="predicted"/>
<dbReference type="EMBL" id="CAHR02000080">
    <property type="protein sequence ID" value="CCG82320.1"/>
    <property type="molecule type" value="Genomic_DNA"/>
</dbReference>
<dbReference type="AlphaFoldDB" id="R4X9E3"/>
<organism evidence="3 4">
    <name type="scientific">Taphrina deformans (strain PYCC 5710 / ATCC 11124 / CBS 356.35 / IMI 108563 / JCM 9778 / NBRC 8474)</name>
    <name type="common">Peach leaf curl fungus</name>
    <name type="synonym">Lalaria deformans</name>
    <dbReference type="NCBI Taxonomy" id="1097556"/>
    <lineage>
        <taxon>Eukaryota</taxon>
        <taxon>Fungi</taxon>
        <taxon>Dikarya</taxon>
        <taxon>Ascomycota</taxon>
        <taxon>Taphrinomycotina</taxon>
        <taxon>Taphrinomycetes</taxon>
        <taxon>Taphrinales</taxon>
        <taxon>Taphrinaceae</taxon>
        <taxon>Taphrina</taxon>
    </lineage>
</organism>
<protein>
    <recommendedName>
        <fullName evidence="2">Protein kinase domain-containing protein</fullName>
    </recommendedName>
</protein>
<feature type="domain" description="Protein kinase" evidence="2">
    <location>
        <begin position="247"/>
        <end position="509"/>
    </location>
</feature>
<dbReference type="PROSITE" id="PS50011">
    <property type="entry name" value="PROTEIN_KINASE_DOM"/>
    <property type="match status" value="1"/>
</dbReference>
<feature type="coiled-coil region" evidence="1">
    <location>
        <begin position="212"/>
        <end position="239"/>
    </location>
</feature>
<gene>
    <name evidence="3" type="ORF">TAPDE_002340</name>
</gene>
<accession>R4X9E3</accession>
<reference evidence="3 4" key="1">
    <citation type="journal article" date="2013" name="MBio">
        <title>Genome sequencing of the plant pathogen Taphrina deformans, the causal agent of peach leaf curl.</title>
        <authorList>
            <person name="Cisse O.H."/>
            <person name="Almeida J.M.G.C.F."/>
            <person name="Fonseca A."/>
            <person name="Kumar A.A."/>
            <person name="Salojaervi J."/>
            <person name="Overmyer K."/>
            <person name="Hauser P.M."/>
            <person name="Pagni M."/>
        </authorList>
    </citation>
    <scope>NUCLEOTIDE SEQUENCE [LARGE SCALE GENOMIC DNA]</scope>
    <source>
        <strain evidence="4">PYCC 5710 / ATCC 11124 / CBS 356.35 / IMI 108563 / JCM 9778 / NBRC 8474</strain>
    </source>
</reference>
<dbReference type="InterPro" id="IPR011009">
    <property type="entry name" value="Kinase-like_dom_sf"/>
</dbReference>
<keyword evidence="4" id="KW-1185">Reference proteome</keyword>
<dbReference type="InterPro" id="IPR008271">
    <property type="entry name" value="Ser/Thr_kinase_AS"/>
</dbReference>
<dbReference type="Gene3D" id="1.10.510.10">
    <property type="entry name" value="Transferase(Phosphotransferase) domain 1"/>
    <property type="match status" value="1"/>
</dbReference>
<keyword evidence="1" id="KW-0175">Coiled coil</keyword>
<dbReference type="VEuPathDB" id="FungiDB:TAPDE_002340"/>